<reference evidence="2" key="1">
    <citation type="journal article" date="2018" name="Nat. Microbiol.">
        <title>Leveraging single-cell genomics to expand the fungal tree of life.</title>
        <authorList>
            <person name="Ahrendt S.R."/>
            <person name="Quandt C.A."/>
            <person name="Ciobanu D."/>
            <person name="Clum A."/>
            <person name="Salamov A."/>
            <person name="Andreopoulos B."/>
            <person name="Cheng J.F."/>
            <person name="Woyke T."/>
            <person name="Pelin A."/>
            <person name="Henrissat B."/>
            <person name="Reynolds N.K."/>
            <person name="Benny G.L."/>
            <person name="Smith M.E."/>
            <person name="James T.Y."/>
            <person name="Grigoriev I.V."/>
        </authorList>
    </citation>
    <scope>NUCLEOTIDE SEQUENCE [LARGE SCALE GENOMIC DNA]</scope>
</reference>
<dbReference type="Proteomes" id="UP000269721">
    <property type="component" value="Unassembled WGS sequence"/>
</dbReference>
<dbReference type="EMBL" id="KZ993826">
    <property type="protein sequence ID" value="RKO94752.1"/>
    <property type="molecule type" value="Genomic_DNA"/>
</dbReference>
<name>A0A4P9WQ82_9FUNG</name>
<evidence type="ECO:0000313" key="2">
    <source>
        <dbReference type="Proteomes" id="UP000269721"/>
    </source>
</evidence>
<proteinExistence type="predicted"/>
<accession>A0A4P9WQ82</accession>
<dbReference type="AlphaFoldDB" id="A0A4P9WQ82"/>
<keyword evidence="2" id="KW-1185">Reference proteome</keyword>
<gene>
    <name evidence="1" type="ORF">BDK51DRAFT_35070</name>
</gene>
<organism evidence="1 2">
    <name type="scientific">Blyttiomyces helicus</name>
    <dbReference type="NCBI Taxonomy" id="388810"/>
    <lineage>
        <taxon>Eukaryota</taxon>
        <taxon>Fungi</taxon>
        <taxon>Fungi incertae sedis</taxon>
        <taxon>Chytridiomycota</taxon>
        <taxon>Chytridiomycota incertae sedis</taxon>
        <taxon>Chytridiomycetes</taxon>
        <taxon>Chytridiomycetes incertae sedis</taxon>
        <taxon>Blyttiomyces</taxon>
    </lineage>
</organism>
<protein>
    <submittedName>
        <fullName evidence="1">Uncharacterized protein</fullName>
    </submittedName>
</protein>
<evidence type="ECO:0000313" key="1">
    <source>
        <dbReference type="EMBL" id="RKO94752.1"/>
    </source>
</evidence>
<sequence>MLPFIFKYNFFRHLMGKHRQLFLENGVTTLYLLQEILDGNKELRPENASKAQQAVTFARVKWSAAQEEIEENCKVYGYRSAALSLQQLHGSICRIKAKRDVLGHPVQNTPDSDQVRELTSKVLDHEDFKPFPSCLERMDQRQK</sequence>